<comment type="caution">
    <text evidence="2">The sequence shown here is derived from an EMBL/GenBank/DDBJ whole genome shotgun (WGS) entry which is preliminary data.</text>
</comment>
<proteinExistence type="predicted"/>
<reference evidence="2 3" key="1">
    <citation type="submission" date="2023-07" db="EMBL/GenBank/DDBJ databases">
        <title>Sorghum-associated microbial communities from plants grown in Nebraska, USA.</title>
        <authorList>
            <person name="Schachtman D."/>
        </authorList>
    </citation>
    <scope>NUCLEOTIDE SEQUENCE [LARGE SCALE GENOMIC DNA]</scope>
    <source>
        <strain evidence="2 3">DS1316</strain>
    </source>
</reference>
<organism evidence="2 3">
    <name type="scientific">Paraburkholderia terricola</name>
    <dbReference type="NCBI Taxonomy" id="169427"/>
    <lineage>
        <taxon>Bacteria</taxon>
        <taxon>Pseudomonadati</taxon>
        <taxon>Pseudomonadota</taxon>
        <taxon>Betaproteobacteria</taxon>
        <taxon>Burkholderiales</taxon>
        <taxon>Burkholderiaceae</taxon>
        <taxon>Paraburkholderia</taxon>
    </lineage>
</organism>
<dbReference type="Proteomes" id="UP001264340">
    <property type="component" value="Unassembled WGS sequence"/>
</dbReference>
<gene>
    <name evidence="2" type="ORF">J2804_006210</name>
</gene>
<feature type="transmembrane region" description="Helical" evidence="1">
    <location>
        <begin position="6"/>
        <end position="29"/>
    </location>
</feature>
<accession>A0ABU1M1N1</accession>
<sequence length="311" mass="35085">MLDIVLATLKILAILSTGILGAIGLLVDFKVNGEITVWGRRALIGSIISTMVAVMTQFAETYQSEEESRRKSDEIIATQRTNDRLLRQIKRGLYPIEEISFYAVIRFNKPPIEAQRYVSRLRRYARDNARFAESQVDDNFVLIEGDAQKLQPDDDVANEMLRPDFIIRIFKSEKRARCFWAAFPYVDQKCYADLTLKSDAGENRSVSLGLKTGKVLLYIRNIRATVHESEGNEVSSLLDLSNALVFVSLRIGDNDDRWISDLLGTSQLEVANFAMGTHSLPLSRTQGGLPSSIFEGRLPESEDQLLRPTIH</sequence>
<evidence type="ECO:0000256" key="1">
    <source>
        <dbReference type="SAM" id="Phobius"/>
    </source>
</evidence>
<evidence type="ECO:0000313" key="2">
    <source>
        <dbReference type="EMBL" id="MDR6412774.1"/>
    </source>
</evidence>
<evidence type="ECO:0000313" key="3">
    <source>
        <dbReference type="Proteomes" id="UP001264340"/>
    </source>
</evidence>
<keyword evidence="1" id="KW-0472">Membrane</keyword>
<keyword evidence="1" id="KW-0812">Transmembrane</keyword>
<keyword evidence="3" id="KW-1185">Reference proteome</keyword>
<name>A0ABU1M1N1_9BURK</name>
<keyword evidence="1" id="KW-1133">Transmembrane helix</keyword>
<dbReference type="EMBL" id="JAVDRP010000024">
    <property type="protein sequence ID" value="MDR6412774.1"/>
    <property type="molecule type" value="Genomic_DNA"/>
</dbReference>
<dbReference type="RefSeq" id="WP_310127058.1">
    <property type="nucleotide sequence ID" value="NZ_JAVDRP010000024.1"/>
</dbReference>
<protein>
    <submittedName>
        <fullName evidence="2">Uncharacterized protein</fullName>
    </submittedName>
</protein>